<dbReference type="GO" id="GO:0003887">
    <property type="term" value="F:DNA-directed DNA polymerase activity"/>
    <property type="evidence" value="ECO:0007669"/>
    <property type="project" value="UniProtKB-EC"/>
</dbReference>
<evidence type="ECO:0000256" key="2">
    <source>
        <dbReference type="ARBA" id="ARBA00017703"/>
    </source>
</evidence>
<evidence type="ECO:0000259" key="9">
    <source>
        <dbReference type="Pfam" id="PF06144"/>
    </source>
</evidence>
<keyword evidence="3 11" id="KW-0808">Transferase</keyword>
<reference evidence="11 12" key="1">
    <citation type="submission" date="2023-07" db="EMBL/GenBank/DDBJ databases">
        <title>Genomic Encyclopedia of Type Strains, Phase IV (KMG-IV): sequencing the most valuable type-strain genomes for metagenomic binning, comparative biology and taxonomic classification.</title>
        <authorList>
            <person name="Goeker M."/>
        </authorList>
    </citation>
    <scope>NUCLEOTIDE SEQUENCE [LARGE SCALE GENOMIC DNA]</scope>
    <source>
        <strain evidence="11 12">DSM 105143</strain>
    </source>
</reference>
<evidence type="ECO:0000256" key="3">
    <source>
        <dbReference type="ARBA" id="ARBA00022679"/>
    </source>
</evidence>
<dbReference type="SUPFAM" id="SSF52540">
    <property type="entry name" value="P-loop containing nucleoside triphosphate hydrolases"/>
    <property type="match status" value="1"/>
</dbReference>
<dbReference type="PANTHER" id="PTHR34388:SF1">
    <property type="entry name" value="DNA POLYMERASE III SUBUNIT DELTA"/>
    <property type="match status" value="1"/>
</dbReference>
<keyword evidence="5" id="KW-0235">DNA replication</keyword>
<dbReference type="Gene3D" id="1.20.272.10">
    <property type="match status" value="1"/>
</dbReference>
<evidence type="ECO:0000256" key="8">
    <source>
        <dbReference type="ARBA" id="ARBA00049244"/>
    </source>
</evidence>
<sequence length="342" mass="38758">MLAIERVEDISRENLPALTVLAGDDIGQFSQVKARLLEKLAYEPSDLSQAYFDVREANFDDVAMDLESLPFFSEEKLVILDHVLDLTTAKKRVLSDDQLERLENYLENPVETTKLILLIPGKLDGKRRMVKLLKRDALLIETNDPKEAELRAYFTRAVQKMGFAMEGSAFETLLAKSNFDFSQIQQNLALLKAYKGSGAISHHDIEMAIPKSLQDNIFDLTQLTLKGQMEPARQLAKDLSLQGEDEVKLIAIMVTQLRLYAQVKTLLDQGKTETQMVNILSDILGRKVNPYQVKYALRDSKNLPMLKVQKALKVLIETDYQIKTGVNDKSYLFEIALFKIAS</sequence>
<comment type="similarity">
    <text evidence="7">Belongs to the DNA polymerase HolA subunit family.</text>
</comment>
<proteinExistence type="inferred from homology"/>
<dbReference type="PANTHER" id="PTHR34388">
    <property type="entry name" value="DNA POLYMERASE III SUBUNIT DELTA"/>
    <property type="match status" value="1"/>
</dbReference>
<name>A0ABT9YTE4_9STRE</name>
<evidence type="ECO:0000256" key="1">
    <source>
        <dbReference type="ARBA" id="ARBA00012417"/>
    </source>
</evidence>
<comment type="catalytic activity">
    <reaction evidence="8">
        <text>DNA(n) + a 2'-deoxyribonucleoside 5'-triphosphate = DNA(n+1) + diphosphate</text>
        <dbReference type="Rhea" id="RHEA:22508"/>
        <dbReference type="Rhea" id="RHEA-COMP:17339"/>
        <dbReference type="Rhea" id="RHEA-COMP:17340"/>
        <dbReference type="ChEBI" id="CHEBI:33019"/>
        <dbReference type="ChEBI" id="CHEBI:61560"/>
        <dbReference type="ChEBI" id="CHEBI:173112"/>
        <dbReference type="EC" id="2.7.7.7"/>
    </reaction>
</comment>
<keyword evidence="4 11" id="KW-0548">Nucleotidyltransferase</keyword>
<protein>
    <recommendedName>
        <fullName evidence="2">DNA polymerase III subunit delta</fullName>
        <ecNumber evidence="1">2.7.7.7</ecNumber>
    </recommendedName>
</protein>
<dbReference type="InterPro" id="IPR008921">
    <property type="entry name" value="DNA_pol3_clamp-load_cplx_C"/>
</dbReference>
<dbReference type="SUPFAM" id="SSF48019">
    <property type="entry name" value="post-AAA+ oligomerization domain-like"/>
    <property type="match status" value="1"/>
</dbReference>
<evidence type="ECO:0000256" key="4">
    <source>
        <dbReference type="ARBA" id="ARBA00022695"/>
    </source>
</evidence>
<dbReference type="EMBL" id="JAUSTM010000021">
    <property type="protein sequence ID" value="MDQ0223243.1"/>
    <property type="molecule type" value="Genomic_DNA"/>
</dbReference>
<dbReference type="InterPro" id="IPR027417">
    <property type="entry name" value="P-loop_NTPase"/>
</dbReference>
<accession>A0ABT9YTE4</accession>
<dbReference type="Gene3D" id="3.40.50.300">
    <property type="entry name" value="P-loop containing nucleotide triphosphate hydrolases"/>
    <property type="match status" value="1"/>
</dbReference>
<dbReference type="InterPro" id="IPR010372">
    <property type="entry name" value="DNA_pol3_delta_N"/>
</dbReference>
<comment type="caution">
    <text evidence="11">The sequence shown here is derived from an EMBL/GenBank/DDBJ whole genome shotgun (WGS) entry which is preliminary data.</text>
</comment>
<keyword evidence="12" id="KW-1185">Reference proteome</keyword>
<dbReference type="Pfam" id="PF06144">
    <property type="entry name" value="DNA_pol3_delta"/>
    <property type="match status" value="1"/>
</dbReference>
<dbReference type="InterPro" id="IPR005790">
    <property type="entry name" value="DNA_polIII_delta"/>
</dbReference>
<evidence type="ECO:0000259" key="10">
    <source>
        <dbReference type="Pfam" id="PF21694"/>
    </source>
</evidence>
<dbReference type="InterPro" id="IPR048466">
    <property type="entry name" value="DNA_pol3_delta-like_C"/>
</dbReference>
<dbReference type="Pfam" id="PF21694">
    <property type="entry name" value="DNA_pol3_delta_C"/>
    <property type="match status" value="1"/>
</dbReference>
<keyword evidence="6" id="KW-0239">DNA-directed DNA polymerase</keyword>
<gene>
    <name evidence="11" type="ORF">J2S23_001818</name>
</gene>
<dbReference type="EC" id="2.7.7.7" evidence="1"/>
<dbReference type="Proteomes" id="UP001223079">
    <property type="component" value="Unassembled WGS sequence"/>
</dbReference>
<dbReference type="RefSeq" id="WP_307122394.1">
    <property type="nucleotide sequence ID" value="NZ_JAUSTM010000021.1"/>
</dbReference>
<evidence type="ECO:0000256" key="7">
    <source>
        <dbReference type="ARBA" id="ARBA00034754"/>
    </source>
</evidence>
<organism evidence="11 12">
    <name type="scientific">Streptococcus moroccensis</name>
    <dbReference type="NCBI Taxonomy" id="1451356"/>
    <lineage>
        <taxon>Bacteria</taxon>
        <taxon>Bacillati</taxon>
        <taxon>Bacillota</taxon>
        <taxon>Bacilli</taxon>
        <taxon>Lactobacillales</taxon>
        <taxon>Streptococcaceae</taxon>
        <taxon>Streptococcus</taxon>
    </lineage>
</organism>
<evidence type="ECO:0000256" key="5">
    <source>
        <dbReference type="ARBA" id="ARBA00022705"/>
    </source>
</evidence>
<feature type="domain" description="DNA polymerase III delta N-terminal" evidence="9">
    <location>
        <begin position="20"/>
        <end position="142"/>
    </location>
</feature>
<evidence type="ECO:0000256" key="6">
    <source>
        <dbReference type="ARBA" id="ARBA00022932"/>
    </source>
</evidence>
<evidence type="ECO:0000313" key="12">
    <source>
        <dbReference type="Proteomes" id="UP001223079"/>
    </source>
</evidence>
<dbReference type="NCBIfam" id="TIGR01128">
    <property type="entry name" value="holA"/>
    <property type="match status" value="1"/>
</dbReference>
<feature type="domain" description="DNA polymerase III delta subunit-like C-terminal" evidence="10">
    <location>
        <begin position="214"/>
        <end position="340"/>
    </location>
</feature>
<evidence type="ECO:0000313" key="11">
    <source>
        <dbReference type="EMBL" id="MDQ0223243.1"/>
    </source>
</evidence>